<proteinExistence type="predicted"/>
<name>A0A9W8K1R4_9AGAR</name>
<comment type="caution">
    <text evidence="1">The sequence shown here is derived from an EMBL/GenBank/DDBJ whole genome shotgun (WGS) entry which is preliminary data.</text>
</comment>
<gene>
    <name evidence="1" type="ORF">NLJ89_g8823</name>
</gene>
<protein>
    <submittedName>
        <fullName evidence="1">Uncharacterized protein</fullName>
    </submittedName>
</protein>
<reference evidence="1" key="1">
    <citation type="submission" date="2022-07" db="EMBL/GenBank/DDBJ databases">
        <title>Genome Sequence of Agrocybe chaxingu.</title>
        <authorList>
            <person name="Buettner E."/>
        </authorList>
    </citation>
    <scope>NUCLEOTIDE SEQUENCE</scope>
    <source>
        <strain evidence="1">MP-N11</strain>
    </source>
</reference>
<evidence type="ECO:0000313" key="2">
    <source>
        <dbReference type="Proteomes" id="UP001148786"/>
    </source>
</evidence>
<organism evidence="1 2">
    <name type="scientific">Agrocybe chaxingu</name>
    <dbReference type="NCBI Taxonomy" id="84603"/>
    <lineage>
        <taxon>Eukaryota</taxon>
        <taxon>Fungi</taxon>
        <taxon>Dikarya</taxon>
        <taxon>Basidiomycota</taxon>
        <taxon>Agaricomycotina</taxon>
        <taxon>Agaricomycetes</taxon>
        <taxon>Agaricomycetidae</taxon>
        <taxon>Agaricales</taxon>
        <taxon>Agaricineae</taxon>
        <taxon>Strophariaceae</taxon>
        <taxon>Agrocybe</taxon>
    </lineage>
</organism>
<dbReference type="OrthoDB" id="2379186at2759"/>
<evidence type="ECO:0000313" key="1">
    <source>
        <dbReference type="EMBL" id="KAJ3502571.1"/>
    </source>
</evidence>
<sequence>MGRLVLHASALSDVEYEKFTANLRYLAATEAEDVDEHEKMTISRKAGLHILLPNHYVKLPFMIRATKQRRVESSSLHKNGDDASKKHAALATVNELGRFLDQPLHERAKIPADQYRFDSLISTPSQLDDMIGPQDLEKLFRVDEQERAEGLYCLFYSSVMDSPPPSDGTENAFISFWDGNIRRIT</sequence>
<dbReference type="AlphaFoldDB" id="A0A9W8K1R4"/>
<keyword evidence="2" id="KW-1185">Reference proteome</keyword>
<dbReference type="Proteomes" id="UP001148786">
    <property type="component" value="Unassembled WGS sequence"/>
</dbReference>
<dbReference type="EMBL" id="JANKHO010001263">
    <property type="protein sequence ID" value="KAJ3502571.1"/>
    <property type="molecule type" value="Genomic_DNA"/>
</dbReference>
<accession>A0A9W8K1R4</accession>